<sequence>MQCPFAKCNGNKRVKDPLNAALSLTGFYKSKRTEEHDIVTS</sequence>
<evidence type="ECO:0000313" key="1">
    <source>
        <dbReference type="EMBL" id="JAD40359.1"/>
    </source>
</evidence>
<reference evidence="1" key="2">
    <citation type="journal article" date="2015" name="Data Brief">
        <title>Shoot transcriptome of the giant reed, Arundo donax.</title>
        <authorList>
            <person name="Barrero R.A."/>
            <person name="Guerrero F.D."/>
            <person name="Moolhuijzen P."/>
            <person name="Goolsby J.A."/>
            <person name="Tidwell J."/>
            <person name="Bellgard S.E."/>
            <person name="Bellgard M.I."/>
        </authorList>
    </citation>
    <scope>NUCLEOTIDE SEQUENCE</scope>
    <source>
        <tissue evidence="1">Shoot tissue taken approximately 20 cm above the soil surface</tissue>
    </source>
</reference>
<proteinExistence type="predicted"/>
<accession>A0A0A8ZLQ9</accession>
<reference evidence="1" key="1">
    <citation type="submission" date="2014-09" db="EMBL/GenBank/DDBJ databases">
        <authorList>
            <person name="Magalhaes I.L.F."/>
            <person name="Oliveira U."/>
            <person name="Santos F.R."/>
            <person name="Vidigal T.H.D.A."/>
            <person name="Brescovit A.D."/>
            <person name="Santos A.J."/>
        </authorList>
    </citation>
    <scope>NUCLEOTIDE SEQUENCE</scope>
    <source>
        <tissue evidence="1">Shoot tissue taken approximately 20 cm above the soil surface</tissue>
    </source>
</reference>
<protein>
    <submittedName>
        <fullName evidence="1">Uncharacterized protein</fullName>
    </submittedName>
</protein>
<name>A0A0A8ZLQ9_ARUDO</name>
<dbReference type="AlphaFoldDB" id="A0A0A8ZLQ9"/>
<dbReference type="EMBL" id="GBRH01257536">
    <property type="protein sequence ID" value="JAD40359.1"/>
    <property type="molecule type" value="Transcribed_RNA"/>
</dbReference>
<organism evidence="1">
    <name type="scientific">Arundo donax</name>
    <name type="common">Giant reed</name>
    <name type="synonym">Donax arundinaceus</name>
    <dbReference type="NCBI Taxonomy" id="35708"/>
    <lineage>
        <taxon>Eukaryota</taxon>
        <taxon>Viridiplantae</taxon>
        <taxon>Streptophyta</taxon>
        <taxon>Embryophyta</taxon>
        <taxon>Tracheophyta</taxon>
        <taxon>Spermatophyta</taxon>
        <taxon>Magnoliopsida</taxon>
        <taxon>Liliopsida</taxon>
        <taxon>Poales</taxon>
        <taxon>Poaceae</taxon>
        <taxon>PACMAD clade</taxon>
        <taxon>Arundinoideae</taxon>
        <taxon>Arundineae</taxon>
        <taxon>Arundo</taxon>
    </lineage>
</organism>